<organism evidence="2 3">
    <name type="scientific">Batillaria attramentaria</name>
    <dbReference type="NCBI Taxonomy" id="370345"/>
    <lineage>
        <taxon>Eukaryota</taxon>
        <taxon>Metazoa</taxon>
        <taxon>Spiralia</taxon>
        <taxon>Lophotrochozoa</taxon>
        <taxon>Mollusca</taxon>
        <taxon>Gastropoda</taxon>
        <taxon>Caenogastropoda</taxon>
        <taxon>Sorbeoconcha</taxon>
        <taxon>Cerithioidea</taxon>
        <taxon>Batillariidae</taxon>
        <taxon>Batillaria</taxon>
    </lineage>
</organism>
<comment type="caution">
    <text evidence="2">The sequence shown here is derived from an EMBL/GenBank/DDBJ whole genome shotgun (WGS) entry which is preliminary data.</text>
</comment>
<dbReference type="PANTHER" id="PTHR43083">
    <property type="entry name" value="MANNAN POLYMERASE II"/>
    <property type="match status" value="1"/>
</dbReference>
<evidence type="ECO:0000313" key="3">
    <source>
        <dbReference type="Proteomes" id="UP001519460"/>
    </source>
</evidence>
<dbReference type="InterPro" id="IPR029044">
    <property type="entry name" value="Nucleotide-diphossugar_trans"/>
</dbReference>
<gene>
    <name evidence="2" type="ORF">BaRGS_00013170</name>
</gene>
<protein>
    <submittedName>
        <fullName evidence="2">Uncharacterized protein</fullName>
    </submittedName>
</protein>
<reference evidence="2 3" key="1">
    <citation type="journal article" date="2023" name="Sci. Data">
        <title>Genome assembly of the Korean intertidal mud-creeper Batillaria attramentaria.</title>
        <authorList>
            <person name="Patra A.K."/>
            <person name="Ho P.T."/>
            <person name="Jun S."/>
            <person name="Lee S.J."/>
            <person name="Kim Y."/>
            <person name="Won Y.J."/>
        </authorList>
    </citation>
    <scope>NUCLEOTIDE SEQUENCE [LARGE SCALE GENOMIC DNA]</scope>
    <source>
        <strain evidence="2">Wonlab-2016</strain>
    </source>
</reference>
<dbReference type="Pfam" id="PF03452">
    <property type="entry name" value="Anp1"/>
    <property type="match status" value="1"/>
</dbReference>
<dbReference type="InterPro" id="IPR052086">
    <property type="entry name" value="Mannan_Polymerase_Subunit"/>
</dbReference>
<dbReference type="Gene3D" id="3.90.550.10">
    <property type="entry name" value="Spore Coat Polysaccharide Biosynthesis Protein SpsA, Chain A"/>
    <property type="match status" value="1"/>
</dbReference>
<sequence>MPSLRRMMFRIHHWRFRLSMRFVKQFIWFTIICAALAYLLHTWLSPLTYRAKRRSRGRANEQHLRGSHFRKFDKVADKIPPVPKFSKSLVVPHLDEDIMKKHLAYPKRKYNERVLIASHVTSWDISQGWLKNVLLSLTYPRHLVSVAMAMDVKDDTEQLELAEKELLALFPTVSAYILNLTDYVVDDMNKGNPQFKKRSRLAHARNMLVQAGLRESDDWVLWLDSGLISVPPDLIQQLLSAKKDVVTPLCLHHDVIRQKNVIYDLSTWRETHESYLQQKQLSMSDVLYTEKKPTKRIRLSDLRAEGRVVPVDGVGACALLVTANYFLNELGFPEKAFRHHIDTEGLAKMAQSMGYEVYGMPFVEVFH</sequence>
<accession>A0ABD0L7Z0</accession>
<dbReference type="EMBL" id="JACVVK020000074">
    <property type="protein sequence ID" value="KAK7495472.1"/>
    <property type="molecule type" value="Genomic_DNA"/>
</dbReference>
<keyword evidence="3" id="KW-1185">Reference proteome</keyword>
<dbReference type="PANTHER" id="PTHR43083:SF6">
    <property type="entry name" value="MANNAN POLYMERASE COMPLEXES SUBUNIT MNN9"/>
    <property type="match status" value="1"/>
</dbReference>
<evidence type="ECO:0000256" key="1">
    <source>
        <dbReference type="ARBA" id="ARBA00037964"/>
    </source>
</evidence>
<dbReference type="AlphaFoldDB" id="A0ABD0L7Z0"/>
<dbReference type="SUPFAM" id="SSF53448">
    <property type="entry name" value="Nucleotide-diphospho-sugar transferases"/>
    <property type="match status" value="1"/>
</dbReference>
<proteinExistence type="inferred from homology"/>
<name>A0ABD0L7Z0_9CAEN</name>
<comment type="similarity">
    <text evidence="1">Belongs to the ANP1/MMN9/VAN1 family.</text>
</comment>
<evidence type="ECO:0000313" key="2">
    <source>
        <dbReference type="EMBL" id="KAK7495472.1"/>
    </source>
</evidence>
<dbReference type="Proteomes" id="UP001519460">
    <property type="component" value="Unassembled WGS sequence"/>
</dbReference>